<dbReference type="InParanoid" id="A0A0V0QS89"/>
<dbReference type="AlphaFoldDB" id="A0A0V0QS89"/>
<dbReference type="EMBL" id="LDAU01000110">
    <property type="protein sequence ID" value="KRX04906.1"/>
    <property type="molecule type" value="Genomic_DNA"/>
</dbReference>
<evidence type="ECO:0000313" key="1">
    <source>
        <dbReference type="EMBL" id="KRX04906.1"/>
    </source>
</evidence>
<sequence>MFLYSENIYSISTKQNCSFSDPNNTSLTQICDNYCASYEGNIDQQVIDGIYFAMAKKNENNLFNLINNTHQQQFKEKFCEDNFDLQYYRPGEQQQQAQILEDQKEDIFKKGE</sequence>
<dbReference type="Proteomes" id="UP000054937">
    <property type="component" value="Unassembled WGS sequence"/>
</dbReference>
<evidence type="ECO:0000313" key="2">
    <source>
        <dbReference type="Proteomes" id="UP000054937"/>
    </source>
</evidence>
<accession>A0A0V0QS89</accession>
<gene>
    <name evidence="1" type="ORF">PPERSA_06540</name>
</gene>
<comment type="caution">
    <text evidence="1">The sequence shown here is derived from an EMBL/GenBank/DDBJ whole genome shotgun (WGS) entry which is preliminary data.</text>
</comment>
<organism evidence="1 2">
    <name type="scientific">Pseudocohnilembus persalinus</name>
    <name type="common">Ciliate</name>
    <dbReference type="NCBI Taxonomy" id="266149"/>
    <lineage>
        <taxon>Eukaryota</taxon>
        <taxon>Sar</taxon>
        <taxon>Alveolata</taxon>
        <taxon>Ciliophora</taxon>
        <taxon>Intramacronucleata</taxon>
        <taxon>Oligohymenophorea</taxon>
        <taxon>Scuticociliatia</taxon>
        <taxon>Philasterida</taxon>
        <taxon>Pseudocohnilembidae</taxon>
        <taxon>Pseudocohnilembus</taxon>
    </lineage>
</organism>
<proteinExistence type="predicted"/>
<protein>
    <submittedName>
        <fullName evidence="1">Uncharacterized protein</fullName>
    </submittedName>
</protein>
<name>A0A0V0QS89_PSEPJ</name>
<reference evidence="1 2" key="1">
    <citation type="journal article" date="2015" name="Sci. Rep.">
        <title>Genome of the facultative scuticociliatosis pathogen Pseudocohnilembus persalinus provides insight into its virulence through horizontal gene transfer.</title>
        <authorList>
            <person name="Xiong J."/>
            <person name="Wang G."/>
            <person name="Cheng J."/>
            <person name="Tian M."/>
            <person name="Pan X."/>
            <person name="Warren A."/>
            <person name="Jiang C."/>
            <person name="Yuan D."/>
            <person name="Miao W."/>
        </authorList>
    </citation>
    <scope>NUCLEOTIDE SEQUENCE [LARGE SCALE GENOMIC DNA]</scope>
    <source>
        <strain evidence="1">36N120E</strain>
    </source>
</reference>
<keyword evidence="2" id="KW-1185">Reference proteome</keyword>